<proteinExistence type="predicted"/>
<dbReference type="AlphaFoldDB" id="A0A0U2VAL8"/>
<dbReference type="EMBL" id="CP011035">
    <property type="protein sequence ID" value="ALS34749.1"/>
    <property type="molecule type" value="Genomic_DNA"/>
</dbReference>
<dbReference type="Pfam" id="PF13689">
    <property type="entry name" value="DUF4154"/>
    <property type="match status" value="1"/>
</dbReference>
<evidence type="ECO:0000313" key="1">
    <source>
        <dbReference type="EMBL" id="ALS34749.1"/>
    </source>
</evidence>
<name>A0A0U2VAL8_9GAMM</name>
<sequence>MEKEYQLKAAFLYNFARFSQWHNSLSRREYFTLCSPDKHFVDTASTTLKGRSINDRPIQNKHVALDQISINGCQMLFITSNTAANWQSAQQLSYKNIMLVGEAETFIENGGQIRFFLAGGKVRFEIAPQKLEEAGIAMSSKVLRLARIVKG</sequence>
<evidence type="ECO:0008006" key="3">
    <source>
        <dbReference type="Google" id="ProtNLM"/>
    </source>
</evidence>
<reference evidence="1 2" key="1">
    <citation type="submission" date="2015-03" db="EMBL/GenBank/DDBJ databases">
        <authorList>
            <person name="Murphy D."/>
        </authorList>
    </citation>
    <scope>NUCLEOTIDE SEQUENCE [LARGE SCALE GENOMIC DNA]</scope>
    <source>
        <strain evidence="1 2">KMM 520</strain>
    </source>
</reference>
<gene>
    <name evidence="1" type="ORF">PTRA_b0233</name>
</gene>
<protein>
    <recommendedName>
        <fullName evidence="3">Transmembrane protein</fullName>
    </recommendedName>
</protein>
<dbReference type="Proteomes" id="UP000065261">
    <property type="component" value="Chromosome II"/>
</dbReference>
<dbReference type="RefSeq" id="WP_237113510.1">
    <property type="nucleotide sequence ID" value="NZ_CP011035.1"/>
</dbReference>
<dbReference type="PATRIC" id="fig|1315283.4.peg.3340"/>
<organism evidence="1">
    <name type="scientific">Pseudoalteromonas translucida KMM 520</name>
    <dbReference type="NCBI Taxonomy" id="1315283"/>
    <lineage>
        <taxon>Bacteria</taxon>
        <taxon>Pseudomonadati</taxon>
        <taxon>Pseudomonadota</taxon>
        <taxon>Gammaproteobacteria</taxon>
        <taxon>Alteromonadales</taxon>
        <taxon>Pseudoalteromonadaceae</taxon>
        <taxon>Pseudoalteromonas</taxon>
    </lineage>
</organism>
<evidence type="ECO:0000313" key="2">
    <source>
        <dbReference type="Proteomes" id="UP000065261"/>
    </source>
</evidence>
<accession>A0A0U2VAL8</accession>
<dbReference type="KEGG" id="ptn:PTRA_b0233"/>
<dbReference type="InterPro" id="IPR025293">
    <property type="entry name" value="YfiR/HmsC-like"/>
</dbReference>